<evidence type="ECO:0000256" key="4">
    <source>
        <dbReference type="ARBA" id="ARBA00038058"/>
    </source>
</evidence>
<keyword evidence="3" id="KW-0067">ATP-binding</keyword>
<dbReference type="InterPro" id="IPR045028">
    <property type="entry name" value="DinG/Rad3-like"/>
</dbReference>
<dbReference type="Pfam" id="PF13307">
    <property type="entry name" value="Helicase_C_2"/>
    <property type="match status" value="1"/>
</dbReference>
<evidence type="ECO:0000313" key="7">
    <source>
        <dbReference type="Proteomes" id="UP001589943"/>
    </source>
</evidence>
<keyword evidence="1" id="KW-0547">Nucleotide-binding</keyword>
<evidence type="ECO:0000313" key="6">
    <source>
        <dbReference type="EMBL" id="MFC0590703.1"/>
    </source>
</evidence>
<evidence type="ECO:0000256" key="1">
    <source>
        <dbReference type="ARBA" id="ARBA00022741"/>
    </source>
</evidence>
<organism evidence="6 7">
    <name type="scientific">Novosphingobium aquiterrae</name>
    <dbReference type="NCBI Taxonomy" id="624388"/>
    <lineage>
        <taxon>Bacteria</taxon>
        <taxon>Pseudomonadati</taxon>
        <taxon>Pseudomonadota</taxon>
        <taxon>Alphaproteobacteria</taxon>
        <taxon>Sphingomonadales</taxon>
        <taxon>Sphingomonadaceae</taxon>
        <taxon>Novosphingobium</taxon>
    </lineage>
</organism>
<name>A0ABV6PLJ4_9SPHN</name>
<dbReference type="InterPro" id="IPR006555">
    <property type="entry name" value="ATP-dep_Helicase_C"/>
</dbReference>
<dbReference type="EMBL" id="JBHLTL010000011">
    <property type="protein sequence ID" value="MFC0590703.1"/>
    <property type="molecule type" value="Genomic_DNA"/>
</dbReference>
<evidence type="ECO:0000256" key="2">
    <source>
        <dbReference type="ARBA" id="ARBA00022801"/>
    </source>
</evidence>
<dbReference type="SMART" id="SM00491">
    <property type="entry name" value="HELICc2"/>
    <property type="match status" value="1"/>
</dbReference>
<keyword evidence="2 6" id="KW-0378">Hydrolase</keyword>
<reference evidence="6 7" key="1">
    <citation type="submission" date="2024-09" db="EMBL/GenBank/DDBJ databases">
        <authorList>
            <person name="Sun Q."/>
            <person name="Mori K."/>
        </authorList>
    </citation>
    <scope>NUCLEOTIDE SEQUENCE [LARGE SCALE GENOMIC DNA]</scope>
    <source>
        <strain evidence="6 7">NCAIM B.02537</strain>
    </source>
</reference>
<accession>A0ABV6PLJ4</accession>
<dbReference type="Gene3D" id="3.40.50.300">
    <property type="entry name" value="P-loop containing nucleotide triphosphate hydrolases"/>
    <property type="match status" value="2"/>
</dbReference>
<feature type="domain" description="Helicase ATP-binding" evidence="5">
    <location>
        <begin position="191"/>
        <end position="466"/>
    </location>
</feature>
<gene>
    <name evidence="6" type="ORF">ACFFF7_14920</name>
</gene>
<sequence>MADSPPALPLPALHASHGGCWLRDGAGTTRGVAKGDAIVAAADTPLLMLNAPLVATRLGYPDLSGLDLLELFAFIFPARFVVPTPKGLAHALDLPEPEGDDAVPALLQQAAGAMLAQCEASDWPQREGAWTALQSLTRQRWPWAALLAPRIARPDNAERWLFARLPEWEEGADRPQPAQIALPAADVAARLAALTGAGAEERPAQRTYALEAAGMFGPRQRDGQPHLLLAQAGTGIGKTLGYLAPASLWAERSGGTVWVSTYTKALQRQLRRESRRAWGEKRADGTRPVVVRKGRENYLCLLNLEDALQGGFTGRAAILAQLIARWAAYSQDGDIIGGDLPGWLGTLFRQRGVAALTDRRGECVYAGCPHYRKCFIERASRASAQADLVIANHALVMVNAARGRDAAQRLTRIVFDEGHHVFEAADSTFAAALTGDETIELRRWVIGPERGSKGRRRGLAARLADLASYDEAGGKAIAAARYAAEALPSDGWLQRLVEGAPSGPLEELFAGVRATVYARDESGGQEAGYGLETEAAQLEGDFIERAGAAQAALAELRGPLIRLSVRLDALLAEPPDWLDGAGRARIEGARHSLAWRIDLLAAWEALLERLGGPADPEFVDWLAVERAEAREFDVGIHRRWLNPMKPFARTVLEPAHGVMITSATLKDGSGGGEDGWNEAITRSGAPELGLVPDLSSFASPFDYAAQAQVLIVTDVPRGDVAALAGAYGRLIESAQGGALGLFTAIRRLRAVHGRIADRLARSGLPLYAQHVDPIDTGTLVDIFRDDPRASLLGTDALRDGVDVPGHSLRLVVMEQVPWPKPSILHRARRLAGGGSAYDDAIIRARLAQAFGRLIRSRDDHGHFVVLSAAFPSRLLSAFPEGTPVIRLTLDEALQRVASGAFGAPVPRENPA</sequence>
<dbReference type="PROSITE" id="PS51193">
    <property type="entry name" value="HELICASE_ATP_BIND_2"/>
    <property type="match status" value="1"/>
</dbReference>
<keyword evidence="7" id="KW-1185">Reference proteome</keyword>
<comment type="caution">
    <text evidence="6">The sequence shown here is derived from an EMBL/GenBank/DDBJ whole genome shotgun (WGS) entry which is preliminary data.</text>
</comment>
<dbReference type="GO" id="GO:0003678">
    <property type="term" value="F:DNA helicase activity"/>
    <property type="evidence" value="ECO:0007669"/>
    <property type="project" value="UniProtKB-EC"/>
</dbReference>
<evidence type="ECO:0000259" key="5">
    <source>
        <dbReference type="PROSITE" id="PS51193"/>
    </source>
</evidence>
<evidence type="ECO:0000256" key="3">
    <source>
        <dbReference type="ARBA" id="ARBA00022840"/>
    </source>
</evidence>
<dbReference type="PANTHER" id="PTHR11472">
    <property type="entry name" value="DNA REPAIR DEAD HELICASE RAD3/XP-D SUBFAMILY MEMBER"/>
    <property type="match status" value="1"/>
</dbReference>
<comment type="similarity">
    <text evidence="4">Belongs to the helicase family. DinG subfamily.</text>
</comment>
<dbReference type="InterPro" id="IPR014013">
    <property type="entry name" value="Helic_SF1/SF2_ATP-bd_DinG/Rad3"/>
</dbReference>
<dbReference type="PANTHER" id="PTHR11472:SF34">
    <property type="entry name" value="REGULATOR OF TELOMERE ELONGATION HELICASE 1"/>
    <property type="match status" value="1"/>
</dbReference>
<protein>
    <submittedName>
        <fullName evidence="6">ATP-dependent DNA helicase</fullName>
        <ecNumber evidence="6">3.6.4.12</ecNumber>
    </submittedName>
</protein>
<dbReference type="EC" id="3.6.4.12" evidence="6"/>
<keyword evidence="6" id="KW-0347">Helicase</keyword>
<dbReference type="RefSeq" id="WP_379482152.1">
    <property type="nucleotide sequence ID" value="NZ_JBHLTL010000011.1"/>
</dbReference>
<dbReference type="GO" id="GO:0016787">
    <property type="term" value="F:hydrolase activity"/>
    <property type="evidence" value="ECO:0007669"/>
    <property type="project" value="UniProtKB-KW"/>
</dbReference>
<proteinExistence type="inferred from homology"/>
<dbReference type="SUPFAM" id="SSF52540">
    <property type="entry name" value="P-loop containing nucleoside triphosphate hydrolases"/>
    <property type="match status" value="1"/>
</dbReference>
<dbReference type="Proteomes" id="UP001589943">
    <property type="component" value="Unassembled WGS sequence"/>
</dbReference>
<dbReference type="InterPro" id="IPR027417">
    <property type="entry name" value="P-loop_NTPase"/>
</dbReference>